<dbReference type="InterPro" id="IPR000536">
    <property type="entry name" value="Nucl_hrmn_rcpt_lig-bd"/>
</dbReference>
<feature type="domain" description="Nuclear receptor" evidence="11">
    <location>
        <begin position="31"/>
        <end position="107"/>
    </location>
</feature>
<dbReference type="PROSITE" id="PS51030">
    <property type="entry name" value="NUCLEAR_REC_DBD_2"/>
    <property type="match status" value="1"/>
</dbReference>
<dbReference type="SMART" id="SM00399">
    <property type="entry name" value="ZnF_C4"/>
    <property type="match status" value="1"/>
</dbReference>
<comment type="similarity">
    <text evidence="1">Belongs to the nuclear hormone receptor family. NR1 subfamily.</text>
</comment>
<keyword evidence="4 10" id="KW-0862">Zinc</keyword>
<keyword evidence="8 10" id="KW-0675">Receptor</keyword>
<dbReference type="PRINTS" id="PR00546">
    <property type="entry name" value="THYROIDHORMR"/>
</dbReference>
<reference evidence="13 14" key="1">
    <citation type="submission" date="2024-01" db="EMBL/GenBank/DDBJ databases">
        <title>The genome of the rayed Mediterranean limpet Patella caerulea (Linnaeus, 1758).</title>
        <authorList>
            <person name="Anh-Thu Weber A."/>
            <person name="Halstead-Nussloch G."/>
        </authorList>
    </citation>
    <scope>NUCLEOTIDE SEQUENCE [LARGE SCALE GENOMIC DNA]</scope>
    <source>
        <strain evidence="13">AATW-2023a</strain>
        <tissue evidence="13">Whole specimen</tissue>
    </source>
</reference>
<dbReference type="Gene3D" id="3.30.50.10">
    <property type="entry name" value="Erythroid Transcription Factor GATA-1, subunit A"/>
    <property type="match status" value="1"/>
</dbReference>
<dbReference type="Pfam" id="PF00104">
    <property type="entry name" value="Hormone_recep"/>
    <property type="match status" value="1"/>
</dbReference>
<dbReference type="InterPro" id="IPR035500">
    <property type="entry name" value="NHR-like_dom_sf"/>
</dbReference>
<evidence type="ECO:0000256" key="1">
    <source>
        <dbReference type="ARBA" id="ARBA00008092"/>
    </source>
</evidence>
<evidence type="ECO:0000256" key="4">
    <source>
        <dbReference type="ARBA" id="ARBA00022833"/>
    </source>
</evidence>
<evidence type="ECO:0000259" key="11">
    <source>
        <dbReference type="PROSITE" id="PS51030"/>
    </source>
</evidence>
<organism evidence="13 14">
    <name type="scientific">Patella caerulea</name>
    <name type="common">Rayed Mediterranean limpet</name>
    <dbReference type="NCBI Taxonomy" id="87958"/>
    <lineage>
        <taxon>Eukaryota</taxon>
        <taxon>Metazoa</taxon>
        <taxon>Spiralia</taxon>
        <taxon>Lophotrochozoa</taxon>
        <taxon>Mollusca</taxon>
        <taxon>Gastropoda</taxon>
        <taxon>Patellogastropoda</taxon>
        <taxon>Patelloidea</taxon>
        <taxon>Patellidae</taxon>
        <taxon>Patella</taxon>
    </lineage>
</organism>
<dbReference type="AlphaFoldDB" id="A0AAN8IY19"/>
<dbReference type="GO" id="GO:0005634">
    <property type="term" value="C:nucleus"/>
    <property type="evidence" value="ECO:0007669"/>
    <property type="project" value="UniProtKB-SubCell"/>
</dbReference>
<keyword evidence="5 10" id="KW-0805">Transcription regulation</keyword>
<proteinExistence type="inferred from homology"/>
<dbReference type="PANTHER" id="PTHR24082:SF473">
    <property type="entry name" value="ECDYSONE-INDUCED PROTEIN 75B, ISOFORM B"/>
    <property type="match status" value="1"/>
</dbReference>
<dbReference type="GO" id="GO:0030154">
    <property type="term" value="P:cell differentiation"/>
    <property type="evidence" value="ECO:0007669"/>
    <property type="project" value="TreeGrafter"/>
</dbReference>
<dbReference type="PRINTS" id="PR00398">
    <property type="entry name" value="STRDHORMONER"/>
</dbReference>
<dbReference type="Pfam" id="PF00105">
    <property type="entry name" value="zf-C4"/>
    <property type="match status" value="1"/>
</dbReference>
<comment type="caution">
    <text evidence="13">The sequence shown here is derived from an EMBL/GenBank/DDBJ whole genome shotgun (WGS) entry which is preliminary data.</text>
</comment>
<dbReference type="EMBL" id="JAZGQO010000021">
    <property type="protein sequence ID" value="KAK6166069.1"/>
    <property type="molecule type" value="Genomic_DNA"/>
</dbReference>
<dbReference type="GO" id="GO:0009755">
    <property type="term" value="P:hormone-mediated signaling pathway"/>
    <property type="evidence" value="ECO:0007669"/>
    <property type="project" value="TreeGrafter"/>
</dbReference>
<dbReference type="Proteomes" id="UP001347796">
    <property type="component" value="Unassembled WGS sequence"/>
</dbReference>
<keyword evidence="14" id="KW-1185">Reference proteome</keyword>
<dbReference type="PROSITE" id="PS00031">
    <property type="entry name" value="NUCLEAR_REC_DBD_1"/>
    <property type="match status" value="1"/>
</dbReference>
<dbReference type="InterPro" id="IPR001723">
    <property type="entry name" value="Nuclear_hrmn_rcpt"/>
</dbReference>
<keyword evidence="3 10" id="KW-0863">Zinc-finger</keyword>
<evidence type="ECO:0000256" key="10">
    <source>
        <dbReference type="RuleBase" id="RU004334"/>
    </source>
</evidence>
<comment type="subcellular location">
    <subcellularLocation>
        <location evidence="10">Nucleus</location>
    </subcellularLocation>
</comment>
<dbReference type="PROSITE" id="PS51843">
    <property type="entry name" value="NR_LBD"/>
    <property type="match status" value="1"/>
</dbReference>
<evidence type="ECO:0000256" key="8">
    <source>
        <dbReference type="ARBA" id="ARBA00023170"/>
    </source>
</evidence>
<evidence type="ECO:0000256" key="2">
    <source>
        <dbReference type="ARBA" id="ARBA00022723"/>
    </source>
</evidence>
<gene>
    <name evidence="13" type="ORF">SNE40_022847</name>
</gene>
<protein>
    <submittedName>
        <fullName evidence="13">Uncharacterized protein</fullName>
    </submittedName>
</protein>
<dbReference type="InterPro" id="IPR013088">
    <property type="entry name" value="Znf_NHR/GATA"/>
</dbReference>
<dbReference type="SUPFAM" id="SSF48508">
    <property type="entry name" value="Nuclear receptor ligand-binding domain"/>
    <property type="match status" value="1"/>
</dbReference>
<dbReference type="GO" id="GO:0004879">
    <property type="term" value="F:nuclear receptor activity"/>
    <property type="evidence" value="ECO:0007669"/>
    <property type="project" value="InterPro"/>
</dbReference>
<keyword evidence="2 10" id="KW-0479">Metal-binding</keyword>
<evidence type="ECO:0000256" key="6">
    <source>
        <dbReference type="ARBA" id="ARBA00023125"/>
    </source>
</evidence>
<dbReference type="PANTHER" id="PTHR24082">
    <property type="entry name" value="NUCLEAR HORMONE RECEPTOR"/>
    <property type="match status" value="1"/>
</dbReference>
<dbReference type="GO" id="GO:0000978">
    <property type="term" value="F:RNA polymerase II cis-regulatory region sequence-specific DNA binding"/>
    <property type="evidence" value="ECO:0007669"/>
    <property type="project" value="TreeGrafter"/>
</dbReference>
<evidence type="ECO:0000256" key="9">
    <source>
        <dbReference type="ARBA" id="ARBA00023242"/>
    </source>
</evidence>
<name>A0AAN8IY19_PATCE</name>
<evidence type="ECO:0000313" key="13">
    <source>
        <dbReference type="EMBL" id="KAK6166069.1"/>
    </source>
</evidence>
<dbReference type="InterPro" id="IPR001628">
    <property type="entry name" value="Znf_hrmn_rcpt"/>
</dbReference>
<evidence type="ECO:0000259" key="12">
    <source>
        <dbReference type="PROSITE" id="PS51843"/>
    </source>
</evidence>
<evidence type="ECO:0000256" key="5">
    <source>
        <dbReference type="ARBA" id="ARBA00023015"/>
    </source>
</evidence>
<dbReference type="GO" id="GO:0045944">
    <property type="term" value="P:positive regulation of transcription by RNA polymerase II"/>
    <property type="evidence" value="ECO:0007669"/>
    <property type="project" value="TreeGrafter"/>
</dbReference>
<evidence type="ECO:0000313" key="14">
    <source>
        <dbReference type="Proteomes" id="UP001347796"/>
    </source>
</evidence>
<dbReference type="GO" id="GO:0008270">
    <property type="term" value="F:zinc ion binding"/>
    <property type="evidence" value="ECO:0007669"/>
    <property type="project" value="UniProtKB-KW"/>
</dbReference>
<dbReference type="Gene3D" id="1.10.565.10">
    <property type="entry name" value="Retinoid X Receptor"/>
    <property type="match status" value="1"/>
</dbReference>
<dbReference type="SMART" id="SM00430">
    <property type="entry name" value="HOLI"/>
    <property type="match status" value="1"/>
</dbReference>
<keyword evidence="7 10" id="KW-0804">Transcription</keyword>
<dbReference type="InterPro" id="IPR001728">
    <property type="entry name" value="ThyrH_rcpt"/>
</dbReference>
<evidence type="ECO:0000256" key="7">
    <source>
        <dbReference type="ARBA" id="ARBA00023163"/>
    </source>
</evidence>
<accession>A0AAN8IY19</accession>
<evidence type="ECO:0000256" key="3">
    <source>
        <dbReference type="ARBA" id="ARBA00022771"/>
    </source>
</evidence>
<dbReference type="GO" id="GO:0000122">
    <property type="term" value="P:negative regulation of transcription by RNA polymerase II"/>
    <property type="evidence" value="ECO:0007669"/>
    <property type="project" value="TreeGrafter"/>
</dbReference>
<dbReference type="PRINTS" id="PR00047">
    <property type="entry name" value="STROIDFINGER"/>
</dbReference>
<keyword evidence="6 10" id="KW-0238">DNA-binding</keyword>
<keyword evidence="9 10" id="KW-0539">Nucleus</keyword>
<sequence length="367" mass="42011">MPIQYSSRPSSWQFYKKCSDSNNKSAPPGGHILCRVCGDKASGFHYGVFSCEGCKGFFRRTIRQNITYKPCGNLKGCLIMRISRNRCQYCRLKKCHHVGMSHESVRLGRCPKKDRPGSNCFFVLPQNQNGAVDVDKQVKTEQMILSIHDAFKSAVKEFDRVAGELSPKEVVHLKSKEDTQNIYLRYLPSILRCITTFAKEIPQFLDLSLDEQRILVKGCLLEVAVIHDSTHIHHLPDRWVDNKMKFSLDTDRWQDYGLLGEMFRNFYDVVGKLKKYELTDVEISLLCAMVLFCPDREGLKTVKMLENLEMDLSMALKCQLLLNHGQGSGLFVRCIETVVALRTITTKYLDNLLNANVEMEFTRATDS</sequence>
<dbReference type="InterPro" id="IPR050234">
    <property type="entry name" value="Nuclear_hormone_rcpt_NR1"/>
</dbReference>
<feature type="domain" description="NR LBD" evidence="12">
    <location>
        <begin position="139"/>
        <end position="367"/>
    </location>
</feature>
<dbReference type="SUPFAM" id="SSF57716">
    <property type="entry name" value="Glucocorticoid receptor-like (DNA-binding domain)"/>
    <property type="match status" value="1"/>
</dbReference>
<dbReference type="CDD" id="cd07166">
    <property type="entry name" value="NR_DBD_REV_ERB"/>
    <property type="match status" value="1"/>
</dbReference>